<dbReference type="RefSeq" id="WP_013481156.1">
    <property type="nucleotide sequence ID" value="NC_014819.1"/>
</dbReference>
<proteinExistence type="predicted"/>
<name>E8RVS1_ASTEC</name>
<dbReference type="HOGENOM" id="CLU_1552132_0_0_5"/>
<dbReference type="InterPro" id="IPR034756">
    <property type="entry name" value="T2SSM_b"/>
</dbReference>
<dbReference type="Proteomes" id="UP000001492">
    <property type="component" value="Plasmid pASTEX02"/>
</dbReference>
<reference evidence="3" key="1">
    <citation type="submission" date="2010-12" db="EMBL/GenBank/DDBJ databases">
        <title>Complete sequence of plasmid 2 of Asticcacaulis excentricus CB 48.</title>
        <authorList>
            <consortium name="US DOE Joint Genome Institute"/>
            <person name="Lucas S."/>
            <person name="Copeland A."/>
            <person name="Lapidus A."/>
            <person name="Cheng J.-F."/>
            <person name="Bruce D."/>
            <person name="Goodwin L."/>
            <person name="Pitluck S."/>
            <person name="Teshima H."/>
            <person name="Davenport K."/>
            <person name="Detter J.C."/>
            <person name="Han C."/>
            <person name="Tapia R."/>
            <person name="Land M."/>
            <person name="Hauser L."/>
            <person name="Jeffries C."/>
            <person name="Kyrpides N."/>
            <person name="Ivanova N."/>
            <person name="Ovchinnikova G."/>
            <person name="Brun Y.V."/>
            <person name="Woyke T."/>
        </authorList>
    </citation>
    <scope>NUCLEOTIDE SEQUENCE [LARGE SCALE GENOMIC DNA]</scope>
    <source>
        <strain evidence="3">ATCC 15261 / DSM 4724 / KCTC 12464 / NCIMB 9791 / VKM B-1370 / CB 48</strain>
        <plasmid evidence="3">pASTEX02</plasmid>
    </source>
</reference>
<accession>E8RVS1</accession>
<keyword evidence="1" id="KW-0812">Transmembrane</keyword>
<dbReference type="AlphaFoldDB" id="E8RVS1"/>
<evidence type="ECO:0000256" key="1">
    <source>
        <dbReference type="SAM" id="Phobius"/>
    </source>
</evidence>
<dbReference type="Pfam" id="PF10741">
    <property type="entry name" value="T2SSM_b"/>
    <property type="match status" value="1"/>
</dbReference>
<keyword evidence="1" id="KW-1133">Transmembrane helix</keyword>
<organism evidence="2 3">
    <name type="scientific">Asticcacaulis excentricus (strain ATCC 15261 / DSM 4724 / KCTC 12464 / NCIMB 9791 / VKM B-1370 / CB 48)</name>
    <dbReference type="NCBI Taxonomy" id="573065"/>
    <lineage>
        <taxon>Bacteria</taxon>
        <taxon>Pseudomonadati</taxon>
        <taxon>Pseudomonadota</taxon>
        <taxon>Alphaproteobacteria</taxon>
        <taxon>Caulobacterales</taxon>
        <taxon>Caulobacteraceae</taxon>
        <taxon>Asticcacaulis</taxon>
    </lineage>
</organism>
<dbReference type="KEGG" id="aex:Astex_3726"/>
<dbReference type="EMBL" id="CP002398">
    <property type="protein sequence ID" value="ADU15343.1"/>
    <property type="molecule type" value="Genomic_DNA"/>
</dbReference>
<gene>
    <name evidence="2" type="ordered locus">Astex_3726</name>
</gene>
<protein>
    <submittedName>
        <fullName evidence="2">Uncharacterized protein</fullName>
    </submittedName>
</protein>
<sequence>MISLTSKPKRHTTSLSDLWPAGLAAAGMLVVSAGLYALSVPSETEGKLAAMEAQLKSLQASARAPGDVQAFPAGSVCGGKLFAGYKDQLGLALGGSGLEVTALDIAPPQATDTRSPLQAYAVSIKASGQYEAMVNGLNGLSKFRPTLFLDSVSVRNKTDAVELDLKGRVFCR</sequence>
<keyword evidence="3" id="KW-1185">Reference proteome</keyword>
<dbReference type="OrthoDB" id="9864196at2"/>
<keyword evidence="1" id="KW-0472">Membrane</keyword>
<feature type="transmembrane region" description="Helical" evidence="1">
    <location>
        <begin position="18"/>
        <end position="38"/>
    </location>
</feature>
<evidence type="ECO:0000313" key="3">
    <source>
        <dbReference type="Proteomes" id="UP000001492"/>
    </source>
</evidence>
<geneLocation type="plasmid" evidence="2 3">
    <name>pASTEX02</name>
</geneLocation>
<evidence type="ECO:0000313" key="2">
    <source>
        <dbReference type="EMBL" id="ADU15343.1"/>
    </source>
</evidence>
<keyword evidence="2" id="KW-0614">Plasmid</keyword>